<dbReference type="EnsemblPlants" id="Kaladp0037s0453.1.v1.1">
    <property type="protein sequence ID" value="Kaladp0037s0453.1.v1.1"/>
    <property type="gene ID" value="Kaladp0037s0453.v1.1"/>
</dbReference>
<evidence type="ECO:0000313" key="1">
    <source>
        <dbReference type="EnsemblPlants" id="Kaladp0037s0453.1.v1.1"/>
    </source>
</evidence>
<evidence type="ECO:0000313" key="2">
    <source>
        <dbReference type="Proteomes" id="UP000594263"/>
    </source>
</evidence>
<dbReference type="AlphaFoldDB" id="A0A7N0TIM7"/>
<dbReference type="Proteomes" id="UP000594263">
    <property type="component" value="Unplaced"/>
</dbReference>
<keyword evidence="2" id="KW-1185">Reference proteome</keyword>
<proteinExistence type="predicted"/>
<accession>A0A7N0TIM7</accession>
<name>A0A7N0TIM7_KALFE</name>
<dbReference type="Gramene" id="Kaladp0037s0453.1.v1.1">
    <property type="protein sequence ID" value="Kaladp0037s0453.1.v1.1"/>
    <property type="gene ID" value="Kaladp0037s0453.v1.1"/>
</dbReference>
<organism evidence="1 2">
    <name type="scientific">Kalanchoe fedtschenkoi</name>
    <name type="common">Lavender scallops</name>
    <name type="synonym">South American air plant</name>
    <dbReference type="NCBI Taxonomy" id="63787"/>
    <lineage>
        <taxon>Eukaryota</taxon>
        <taxon>Viridiplantae</taxon>
        <taxon>Streptophyta</taxon>
        <taxon>Embryophyta</taxon>
        <taxon>Tracheophyta</taxon>
        <taxon>Spermatophyta</taxon>
        <taxon>Magnoliopsida</taxon>
        <taxon>eudicotyledons</taxon>
        <taxon>Gunneridae</taxon>
        <taxon>Pentapetalae</taxon>
        <taxon>Saxifragales</taxon>
        <taxon>Crassulaceae</taxon>
        <taxon>Kalanchoe</taxon>
    </lineage>
</organism>
<protein>
    <submittedName>
        <fullName evidence="1">Uncharacterized protein</fullName>
    </submittedName>
</protein>
<sequence length="143" mass="15419">MEYIFHLESEACFRVKEFTRNNKLQALQARPTASFHLKLDSDTNYPHPFLPQLSPSISFSPNYHNLFLISSNRGAIITEYEGGDAIVTRSEGSCGIVARSEGGGTIVAGSGDGRAIVAGSESKGATMIGFEDGGVNASRFEDR</sequence>
<reference evidence="1" key="1">
    <citation type="submission" date="2021-01" db="UniProtKB">
        <authorList>
            <consortium name="EnsemblPlants"/>
        </authorList>
    </citation>
    <scope>IDENTIFICATION</scope>
</reference>